<dbReference type="EMBL" id="REFC01000012">
    <property type="protein sequence ID" value="RMA64141.1"/>
    <property type="molecule type" value="Genomic_DNA"/>
</dbReference>
<name>A0A3L9YTR6_9FLAO</name>
<dbReference type="Proteomes" id="UP000271339">
    <property type="component" value="Unassembled WGS sequence"/>
</dbReference>
<protein>
    <submittedName>
        <fullName evidence="1">Uncharacterized protein</fullName>
    </submittedName>
</protein>
<dbReference type="AlphaFoldDB" id="A0A3L9YTR6"/>
<gene>
    <name evidence="1" type="ORF">BXY75_1008</name>
</gene>
<reference evidence="1 2" key="1">
    <citation type="submission" date="2018-10" db="EMBL/GenBank/DDBJ databases">
        <title>Genomic Encyclopedia of Archaeal and Bacterial Type Strains, Phase II (KMG-II): from individual species to whole genera.</title>
        <authorList>
            <person name="Goeker M."/>
        </authorList>
    </citation>
    <scope>NUCLEOTIDE SEQUENCE [LARGE SCALE GENOMIC DNA]</scope>
    <source>
        <strain evidence="1 2">DSM 23424</strain>
    </source>
</reference>
<evidence type="ECO:0000313" key="2">
    <source>
        <dbReference type="Proteomes" id="UP000271339"/>
    </source>
</evidence>
<evidence type="ECO:0000313" key="1">
    <source>
        <dbReference type="EMBL" id="RMA64141.1"/>
    </source>
</evidence>
<feature type="non-terminal residue" evidence="1">
    <location>
        <position position="52"/>
    </location>
</feature>
<comment type="caution">
    <text evidence="1">The sequence shown here is derived from an EMBL/GenBank/DDBJ whole genome shotgun (WGS) entry which is preliminary data.</text>
</comment>
<organism evidence="1 2">
    <name type="scientific">Ulvibacter antarcticus</name>
    <dbReference type="NCBI Taxonomy" id="442714"/>
    <lineage>
        <taxon>Bacteria</taxon>
        <taxon>Pseudomonadati</taxon>
        <taxon>Bacteroidota</taxon>
        <taxon>Flavobacteriia</taxon>
        <taxon>Flavobacteriales</taxon>
        <taxon>Flavobacteriaceae</taxon>
        <taxon>Ulvibacter</taxon>
    </lineage>
</organism>
<keyword evidence="2" id="KW-1185">Reference proteome</keyword>
<proteinExistence type="predicted"/>
<sequence length="52" mass="6194">MEQQKPPKRYTKMYNFVGFYYHDHLCYLSLGHKKSPNSFELGLKEGGDLLFH</sequence>
<accession>A0A3L9YTR6</accession>